<protein>
    <submittedName>
        <fullName evidence="1">Uncharacterized protein</fullName>
    </submittedName>
</protein>
<dbReference type="EMBL" id="AHHD01000263">
    <property type="protein sequence ID" value="EKG16720.1"/>
    <property type="molecule type" value="Genomic_DNA"/>
</dbReference>
<proteinExistence type="predicted"/>
<dbReference type="InParanoid" id="K2SIQ7"/>
<evidence type="ECO:0000313" key="1">
    <source>
        <dbReference type="EMBL" id="EKG16720.1"/>
    </source>
</evidence>
<sequence length="158" mass="17494">MVDDTITSEALSRYIQASSSSRFLGLPPDLHDILYERLLLIRNGEMDGKAPSEFNRRDAPILRDALTEKLACHVKQVNLQARREYLKFAFTKGKVIGLCVADDCSQLVLSSNPSRSSNGRSDPVRGCGPATLMHIIWSTKTSDSLNQMPVPRSGIFTV</sequence>
<name>K2SIQ7_MACPH</name>
<evidence type="ECO:0000313" key="2">
    <source>
        <dbReference type="Proteomes" id="UP000007129"/>
    </source>
</evidence>
<dbReference type="VEuPathDB" id="FungiDB:MPH_06061"/>
<dbReference type="Proteomes" id="UP000007129">
    <property type="component" value="Unassembled WGS sequence"/>
</dbReference>
<dbReference type="AlphaFoldDB" id="K2SIQ7"/>
<reference evidence="1 2" key="1">
    <citation type="journal article" date="2012" name="BMC Genomics">
        <title>Tools to kill: Genome of one of the most destructive plant pathogenic fungi Macrophomina phaseolina.</title>
        <authorList>
            <person name="Islam M.S."/>
            <person name="Haque M.S."/>
            <person name="Islam M.M."/>
            <person name="Emdad E.M."/>
            <person name="Halim A."/>
            <person name="Hossen Q.M.M."/>
            <person name="Hossain M.Z."/>
            <person name="Ahmed B."/>
            <person name="Rahim S."/>
            <person name="Rahman M.S."/>
            <person name="Alam M.M."/>
            <person name="Hou S."/>
            <person name="Wan X."/>
            <person name="Saito J.A."/>
            <person name="Alam M."/>
        </authorList>
    </citation>
    <scope>NUCLEOTIDE SEQUENCE [LARGE SCALE GENOMIC DNA]</scope>
    <source>
        <strain evidence="1 2">MS6</strain>
    </source>
</reference>
<gene>
    <name evidence="1" type="ORF">MPH_06061</name>
</gene>
<organism evidence="1 2">
    <name type="scientific">Macrophomina phaseolina (strain MS6)</name>
    <name type="common">Charcoal rot fungus</name>
    <dbReference type="NCBI Taxonomy" id="1126212"/>
    <lineage>
        <taxon>Eukaryota</taxon>
        <taxon>Fungi</taxon>
        <taxon>Dikarya</taxon>
        <taxon>Ascomycota</taxon>
        <taxon>Pezizomycotina</taxon>
        <taxon>Dothideomycetes</taxon>
        <taxon>Dothideomycetes incertae sedis</taxon>
        <taxon>Botryosphaeriales</taxon>
        <taxon>Botryosphaeriaceae</taxon>
        <taxon>Macrophomina</taxon>
    </lineage>
</organism>
<comment type="caution">
    <text evidence="1">The sequence shown here is derived from an EMBL/GenBank/DDBJ whole genome shotgun (WGS) entry which is preliminary data.</text>
</comment>
<accession>K2SIQ7</accession>
<dbReference type="HOGENOM" id="CLU_1669709_0_0_1"/>